<feature type="domain" description="Core-binding (CB)" evidence="8">
    <location>
        <begin position="119"/>
        <end position="201"/>
    </location>
</feature>
<protein>
    <submittedName>
        <fullName evidence="9">Integrase arm-type DNA-binding domain-containing protein</fullName>
    </submittedName>
</protein>
<proteinExistence type="inferred from homology"/>
<accession>A0A7G9SF10</accession>
<keyword evidence="3 5" id="KW-0238">DNA-binding</keyword>
<evidence type="ECO:0000256" key="4">
    <source>
        <dbReference type="ARBA" id="ARBA00023172"/>
    </source>
</evidence>
<evidence type="ECO:0000256" key="6">
    <source>
        <dbReference type="SAM" id="Coils"/>
    </source>
</evidence>
<dbReference type="Pfam" id="PF13356">
    <property type="entry name" value="Arm-DNA-bind_3"/>
    <property type="match status" value="1"/>
</dbReference>
<dbReference type="Gene3D" id="1.10.150.130">
    <property type="match status" value="1"/>
</dbReference>
<feature type="domain" description="Tyr recombinase" evidence="7">
    <location>
        <begin position="222"/>
        <end position="413"/>
    </location>
</feature>
<keyword evidence="10" id="KW-1185">Reference proteome</keyword>
<dbReference type="AlphaFoldDB" id="A0A7G9SF10"/>
<gene>
    <name evidence="9" type="ORF">H9L13_06775</name>
</gene>
<keyword evidence="2" id="KW-0229">DNA integration</keyword>
<evidence type="ECO:0000256" key="1">
    <source>
        <dbReference type="ARBA" id="ARBA00008857"/>
    </source>
</evidence>
<dbReference type="EMBL" id="CP060718">
    <property type="protein sequence ID" value="QNN66435.1"/>
    <property type="molecule type" value="Genomic_DNA"/>
</dbReference>
<dbReference type="PROSITE" id="PS51900">
    <property type="entry name" value="CB"/>
    <property type="match status" value="1"/>
</dbReference>
<dbReference type="PANTHER" id="PTHR30629">
    <property type="entry name" value="PROPHAGE INTEGRASE"/>
    <property type="match status" value="1"/>
</dbReference>
<organism evidence="9 10">
    <name type="scientific">Sphingomonas lutea</name>
    <dbReference type="NCBI Taxonomy" id="1045317"/>
    <lineage>
        <taxon>Bacteria</taxon>
        <taxon>Pseudomonadati</taxon>
        <taxon>Pseudomonadota</taxon>
        <taxon>Alphaproteobacteria</taxon>
        <taxon>Sphingomonadales</taxon>
        <taxon>Sphingomonadaceae</taxon>
        <taxon>Sphingomonas</taxon>
    </lineage>
</organism>
<dbReference type="InterPro" id="IPR050808">
    <property type="entry name" value="Phage_Integrase"/>
</dbReference>
<dbReference type="SUPFAM" id="SSF56349">
    <property type="entry name" value="DNA breaking-rejoining enzymes"/>
    <property type="match status" value="1"/>
</dbReference>
<dbReference type="CDD" id="cd00801">
    <property type="entry name" value="INT_P4_C"/>
    <property type="match status" value="1"/>
</dbReference>
<dbReference type="Pfam" id="PF00589">
    <property type="entry name" value="Phage_integrase"/>
    <property type="match status" value="1"/>
</dbReference>
<dbReference type="PANTHER" id="PTHR30629:SF2">
    <property type="entry name" value="PROPHAGE INTEGRASE INTS-RELATED"/>
    <property type="match status" value="1"/>
</dbReference>
<evidence type="ECO:0000313" key="10">
    <source>
        <dbReference type="Proteomes" id="UP000515971"/>
    </source>
</evidence>
<evidence type="ECO:0000256" key="2">
    <source>
        <dbReference type="ARBA" id="ARBA00022908"/>
    </source>
</evidence>
<dbReference type="Proteomes" id="UP000515971">
    <property type="component" value="Chromosome"/>
</dbReference>
<evidence type="ECO:0000259" key="7">
    <source>
        <dbReference type="PROSITE" id="PS51898"/>
    </source>
</evidence>
<dbReference type="InterPro" id="IPR013762">
    <property type="entry name" value="Integrase-like_cat_sf"/>
</dbReference>
<dbReference type="InterPro" id="IPR038488">
    <property type="entry name" value="Integrase_DNA-bd_sf"/>
</dbReference>
<evidence type="ECO:0000256" key="3">
    <source>
        <dbReference type="ARBA" id="ARBA00023125"/>
    </source>
</evidence>
<evidence type="ECO:0000313" key="9">
    <source>
        <dbReference type="EMBL" id="QNN66435.1"/>
    </source>
</evidence>
<keyword evidence="4" id="KW-0233">DNA recombination</keyword>
<dbReference type="KEGG" id="slut:H9L13_06775"/>
<name>A0A7G9SF10_9SPHN</name>
<dbReference type="InterPro" id="IPR044068">
    <property type="entry name" value="CB"/>
</dbReference>
<dbReference type="RefSeq" id="WP_187537027.1">
    <property type="nucleotide sequence ID" value="NZ_BAABJT010000001.1"/>
</dbReference>
<dbReference type="InterPro" id="IPR025166">
    <property type="entry name" value="Integrase_DNA_bind_dom"/>
</dbReference>
<dbReference type="InterPro" id="IPR011010">
    <property type="entry name" value="DNA_brk_join_enz"/>
</dbReference>
<dbReference type="InterPro" id="IPR002104">
    <property type="entry name" value="Integrase_catalytic"/>
</dbReference>
<comment type="similarity">
    <text evidence="1">Belongs to the 'phage' integrase family.</text>
</comment>
<dbReference type="Gene3D" id="1.10.443.10">
    <property type="entry name" value="Intergrase catalytic core"/>
    <property type="match status" value="1"/>
</dbReference>
<evidence type="ECO:0000256" key="5">
    <source>
        <dbReference type="PROSITE-ProRule" id="PRU01248"/>
    </source>
</evidence>
<reference evidence="9 10" key="1">
    <citation type="submission" date="2020-08" db="EMBL/GenBank/DDBJ databases">
        <title>Genome sequence of Sphingomonas lutea KCTC 23642T.</title>
        <authorList>
            <person name="Hyun D.-W."/>
            <person name="Bae J.-W."/>
        </authorList>
    </citation>
    <scope>NUCLEOTIDE SEQUENCE [LARGE SCALE GENOMIC DNA]</scope>
    <source>
        <strain evidence="9 10">KCTC 23642</strain>
    </source>
</reference>
<dbReference type="Gene3D" id="3.30.160.390">
    <property type="entry name" value="Integrase, DNA-binding domain"/>
    <property type="match status" value="1"/>
</dbReference>
<dbReference type="PROSITE" id="PS51898">
    <property type="entry name" value="TYR_RECOMBINASE"/>
    <property type="match status" value="1"/>
</dbReference>
<dbReference type="InterPro" id="IPR010998">
    <property type="entry name" value="Integrase_recombinase_N"/>
</dbReference>
<evidence type="ECO:0000259" key="8">
    <source>
        <dbReference type="PROSITE" id="PS51900"/>
    </source>
</evidence>
<dbReference type="GO" id="GO:0003677">
    <property type="term" value="F:DNA binding"/>
    <property type="evidence" value="ECO:0007669"/>
    <property type="project" value="UniProtKB-UniRule"/>
</dbReference>
<keyword evidence="6" id="KW-0175">Coiled coil</keyword>
<feature type="coiled-coil region" evidence="6">
    <location>
        <begin position="92"/>
        <end position="125"/>
    </location>
</feature>
<dbReference type="GO" id="GO:0006310">
    <property type="term" value="P:DNA recombination"/>
    <property type="evidence" value="ECO:0007669"/>
    <property type="project" value="UniProtKB-KW"/>
</dbReference>
<dbReference type="GO" id="GO:0015074">
    <property type="term" value="P:DNA integration"/>
    <property type="evidence" value="ECO:0007669"/>
    <property type="project" value="UniProtKB-KW"/>
</dbReference>
<sequence length="439" mass="48943">MKISKTEVDAAKPGLADAFLWDTELKGFGLKITPAGSKVYIYQYRVAEPKKAARTAAKRYTIGKHGDPFTPAMAREKAKELAGKVAAGVDPREEEIEKAAAKRKAIELAEEKARLEDELTFEKLTALWLHEYEHEKERRPSSVRLARLVVQNHLRPFLRGKPFPHIDRSDLQRVLDAIPVERRGIRRAVFTYASVLFGWATKRGDIPDNPLSQMAKPTAPRARDRVLDDRELALIWQASTTLGRPFGPFFRLLILTAQRRSEVAEMRWQELDRSAATLTIPAERVKNRKAHIVPLSPLAIAELDAVAGVEGAEEPRWPTVGVVLTTTGTTGISGFTKAKRALDAVVADCSEGKALPDWRVHDIRRTVATGFQRLGVRFEVTEAVLNHISGSKAGVAGIYQRHDWALEKRDALNAWARHIEELLETSGRSEILRLEGAGA</sequence>